<feature type="transmembrane region" description="Helical" evidence="9">
    <location>
        <begin position="148"/>
        <end position="168"/>
    </location>
</feature>
<evidence type="ECO:0000313" key="12">
    <source>
        <dbReference type="Proteomes" id="UP000037043"/>
    </source>
</evidence>
<evidence type="ECO:0000256" key="1">
    <source>
        <dbReference type="ARBA" id="ARBA00000085"/>
    </source>
</evidence>
<feature type="transmembrane region" description="Helical" evidence="9">
    <location>
        <begin position="213"/>
        <end position="235"/>
    </location>
</feature>
<dbReference type="InterPro" id="IPR050736">
    <property type="entry name" value="Sensor_HK_Regulatory"/>
</dbReference>
<feature type="transmembrane region" description="Helical" evidence="9">
    <location>
        <begin position="116"/>
        <end position="136"/>
    </location>
</feature>
<dbReference type="SMART" id="SM00387">
    <property type="entry name" value="HATPase_c"/>
    <property type="match status" value="1"/>
</dbReference>
<evidence type="ECO:0000256" key="6">
    <source>
        <dbReference type="ARBA" id="ARBA00022777"/>
    </source>
</evidence>
<dbReference type="CDD" id="cd16922">
    <property type="entry name" value="HATPase_EvgS-ArcB-TorS-like"/>
    <property type="match status" value="1"/>
</dbReference>
<reference evidence="12" key="1">
    <citation type="submission" date="2015-08" db="EMBL/GenBank/DDBJ databases">
        <title>Genome sequence of the strict anaerobe Clostridium homopropionicum LuHBu1 (DSM 5847T).</title>
        <authorList>
            <person name="Poehlein A."/>
            <person name="Beck M."/>
            <person name="Schiel-Bengelsdorf B."/>
            <person name="Bengelsdorf F.R."/>
            <person name="Daniel R."/>
            <person name="Duerre P."/>
        </authorList>
    </citation>
    <scope>NUCLEOTIDE SEQUENCE [LARGE SCALE GENOMIC DNA]</scope>
    <source>
        <strain evidence="12">DSM 5847</strain>
    </source>
</reference>
<sequence>MEFARGFRAINNKIKKIPFESFVEGSIFSVFILFLLLMNNHNNLIFHTSIELFMNFIFIVAFIFIMNTYNINKNNFLLILGTGYFFVGITGILHLFTYNGMPFLSNIENFDVSPKLWIISRYIDSFTSLIAVILIAKPKKKINPYTLFITYICITILLVLSVLFFKVFPNSYVINERLTSFKIVSEYTIAVTFMIAAIIYYRLREKVSHSLFVYIEWFLILSTISEMFFTNYIFINDWTSIMGHIIKVISSYFLYKGVVEVGLKRPYDIISHDLDIADNKIKQFENIIFKNEQCYNFIMDNCDNAILGICENKFIFANERVVKLLGASNADDIVGLEINALIPEAVRHNSLKRINGVLERKEASPFMETKILRLDGQLLDVEILNCYFTYHGESAVLVMLRDISSKKQIAQLKNDIKEDKKIIKKANDLNKMLTEFFANISHELKTPLNVIFGAIQILLLPIDEPFNNSAELRRVKYLKVMKQNCFRLLRLVNNLIDLSKFDSGYFKLNLKNYNIVNVIEDITLSVADYIENKGIELIFDTDVEEKIMAIDVDKIERIILNLLSNAIKFTNEGGQILVSLWDVGESVIISVKDTGIGIPQDKLGIIFDRFGQVDKTLSRNREGSGIGLSLVKSIVDMHNGNIRVKSKFGEGSDFIIELPVRLTEKEEISDNRLYESKVEKISIEFSDIYP</sequence>
<comment type="caution">
    <text evidence="11">The sequence shown here is derived from an EMBL/GenBank/DDBJ whole genome shotgun (WGS) entry which is preliminary data.</text>
</comment>
<protein>
    <recommendedName>
        <fullName evidence="2">histidine kinase</fullName>
        <ecNumber evidence="2">2.7.13.3</ecNumber>
    </recommendedName>
</protein>
<keyword evidence="7" id="KW-0067">ATP-binding</keyword>
<keyword evidence="6" id="KW-0418">Kinase</keyword>
<dbReference type="SUPFAM" id="SSF47384">
    <property type="entry name" value="Homodimeric domain of signal transducing histidine kinase"/>
    <property type="match status" value="1"/>
</dbReference>
<dbReference type="InterPro" id="IPR035965">
    <property type="entry name" value="PAS-like_dom_sf"/>
</dbReference>
<dbReference type="SUPFAM" id="SSF55785">
    <property type="entry name" value="PYP-like sensor domain (PAS domain)"/>
    <property type="match status" value="1"/>
</dbReference>
<dbReference type="InterPro" id="IPR005467">
    <property type="entry name" value="His_kinase_dom"/>
</dbReference>
<evidence type="ECO:0000256" key="3">
    <source>
        <dbReference type="ARBA" id="ARBA00022553"/>
    </source>
</evidence>
<dbReference type="InterPro" id="IPR036890">
    <property type="entry name" value="HATPase_C_sf"/>
</dbReference>
<dbReference type="Pfam" id="PF17159">
    <property type="entry name" value="MASE3"/>
    <property type="match status" value="1"/>
</dbReference>
<dbReference type="PANTHER" id="PTHR43711">
    <property type="entry name" value="TWO-COMPONENT HISTIDINE KINASE"/>
    <property type="match status" value="1"/>
</dbReference>
<keyword evidence="5" id="KW-0547">Nucleotide-binding</keyword>
<dbReference type="InterPro" id="IPR003661">
    <property type="entry name" value="HisK_dim/P_dom"/>
</dbReference>
<dbReference type="PANTHER" id="PTHR43711:SF26">
    <property type="entry name" value="SENSOR HISTIDINE KINASE RCSC"/>
    <property type="match status" value="1"/>
</dbReference>
<feature type="transmembrane region" description="Helical" evidence="9">
    <location>
        <begin position="21"/>
        <end position="38"/>
    </location>
</feature>
<dbReference type="InterPro" id="IPR000014">
    <property type="entry name" value="PAS"/>
</dbReference>
<evidence type="ECO:0000256" key="7">
    <source>
        <dbReference type="ARBA" id="ARBA00022840"/>
    </source>
</evidence>
<dbReference type="PRINTS" id="PR00344">
    <property type="entry name" value="BCTRLSENSOR"/>
</dbReference>
<dbReference type="InterPro" id="IPR004358">
    <property type="entry name" value="Sig_transdc_His_kin-like_C"/>
</dbReference>
<dbReference type="InterPro" id="IPR036097">
    <property type="entry name" value="HisK_dim/P_sf"/>
</dbReference>
<name>A0A0L6ZA21_9CLOT</name>
<organism evidence="11 12">
    <name type="scientific">Clostridium homopropionicum DSM 5847</name>
    <dbReference type="NCBI Taxonomy" id="1121318"/>
    <lineage>
        <taxon>Bacteria</taxon>
        <taxon>Bacillati</taxon>
        <taxon>Bacillota</taxon>
        <taxon>Clostridia</taxon>
        <taxon>Eubacteriales</taxon>
        <taxon>Clostridiaceae</taxon>
        <taxon>Clostridium</taxon>
    </lineage>
</organism>
<evidence type="ECO:0000256" key="9">
    <source>
        <dbReference type="SAM" id="Phobius"/>
    </source>
</evidence>
<dbReference type="Gene3D" id="3.30.450.20">
    <property type="entry name" value="PAS domain"/>
    <property type="match status" value="1"/>
</dbReference>
<comment type="catalytic activity">
    <reaction evidence="1">
        <text>ATP + protein L-histidine = ADP + protein N-phospho-L-histidine.</text>
        <dbReference type="EC" id="2.7.13.3"/>
    </reaction>
</comment>
<feature type="transmembrane region" description="Helical" evidence="9">
    <location>
        <begin position="76"/>
        <end position="96"/>
    </location>
</feature>
<dbReference type="PROSITE" id="PS50109">
    <property type="entry name" value="HIS_KIN"/>
    <property type="match status" value="1"/>
</dbReference>
<dbReference type="GO" id="GO:0005524">
    <property type="term" value="F:ATP binding"/>
    <property type="evidence" value="ECO:0007669"/>
    <property type="project" value="UniProtKB-KW"/>
</dbReference>
<dbReference type="Pfam" id="PF02518">
    <property type="entry name" value="HATPase_c"/>
    <property type="match status" value="1"/>
</dbReference>
<feature type="domain" description="Histidine kinase" evidence="10">
    <location>
        <begin position="439"/>
        <end position="662"/>
    </location>
</feature>
<dbReference type="Pfam" id="PF00512">
    <property type="entry name" value="HisKA"/>
    <property type="match status" value="1"/>
</dbReference>
<keyword evidence="9" id="KW-0812">Transmembrane</keyword>
<dbReference type="PATRIC" id="fig|1121318.3.peg.1918"/>
<keyword evidence="9" id="KW-1133">Transmembrane helix</keyword>
<dbReference type="RefSeq" id="WP_052221437.1">
    <property type="nucleotide sequence ID" value="NZ_LHUR01000022.1"/>
</dbReference>
<evidence type="ECO:0000256" key="8">
    <source>
        <dbReference type="ARBA" id="ARBA00023012"/>
    </source>
</evidence>
<dbReference type="SUPFAM" id="SSF55874">
    <property type="entry name" value="ATPase domain of HSP90 chaperone/DNA topoisomerase II/histidine kinase"/>
    <property type="match status" value="1"/>
</dbReference>
<keyword evidence="8" id="KW-0902">Two-component regulatory system</keyword>
<dbReference type="CDD" id="cd00082">
    <property type="entry name" value="HisKA"/>
    <property type="match status" value="1"/>
</dbReference>
<feature type="transmembrane region" description="Helical" evidence="9">
    <location>
        <begin position="44"/>
        <end position="64"/>
    </location>
</feature>
<keyword evidence="9" id="KW-0472">Membrane</keyword>
<keyword evidence="12" id="KW-1185">Reference proteome</keyword>
<dbReference type="AlphaFoldDB" id="A0A0L6ZA21"/>
<evidence type="ECO:0000256" key="4">
    <source>
        <dbReference type="ARBA" id="ARBA00022679"/>
    </source>
</evidence>
<gene>
    <name evidence="11" type="primary">pleC</name>
    <name evidence="11" type="ORF">CLHOM_19010</name>
</gene>
<dbReference type="Pfam" id="PF00989">
    <property type="entry name" value="PAS"/>
    <property type="match status" value="1"/>
</dbReference>
<dbReference type="EMBL" id="LHUR01000022">
    <property type="protein sequence ID" value="KOA19812.1"/>
    <property type="molecule type" value="Genomic_DNA"/>
</dbReference>
<keyword evidence="3" id="KW-0597">Phosphoprotein</keyword>
<dbReference type="GO" id="GO:0000155">
    <property type="term" value="F:phosphorelay sensor kinase activity"/>
    <property type="evidence" value="ECO:0007669"/>
    <property type="project" value="InterPro"/>
</dbReference>
<keyword evidence="4 11" id="KW-0808">Transferase</keyword>
<evidence type="ECO:0000313" key="11">
    <source>
        <dbReference type="EMBL" id="KOA19812.1"/>
    </source>
</evidence>
<evidence type="ECO:0000256" key="2">
    <source>
        <dbReference type="ARBA" id="ARBA00012438"/>
    </source>
</evidence>
<dbReference type="Proteomes" id="UP000037043">
    <property type="component" value="Unassembled WGS sequence"/>
</dbReference>
<dbReference type="NCBIfam" id="TIGR00229">
    <property type="entry name" value="sensory_box"/>
    <property type="match status" value="1"/>
</dbReference>
<evidence type="ECO:0000259" key="10">
    <source>
        <dbReference type="PROSITE" id="PS50109"/>
    </source>
</evidence>
<dbReference type="Gene3D" id="1.10.287.130">
    <property type="match status" value="1"/>
</dbReference>
<dbReference type="GO" id="GO:0006355">
    <property type="term" value="P:regulation of DNA-templated transcription"/>
    <property type="evidence" value="ECO:0007669"/>
    <property type="project" value="InterPro"/>
</dbReference>
<dbReference type="STRING" id="36844.SAMN04488501_10292"/>
<feature type="transmembrane region" description="Helical" evidence="9">
    <location>
        <begin position="180"/>
        <end position="201"/>
    </location>
</feature>
<dbReference type="InterPro" id="IPR033425">
    <property type="entry name" value="MASE3"/>
</dbReference>
<dbReference type="Gene3D" id="3.30.565.10">
    <property type="entry name" value="Histidine kinase-like ATPase, C-terminal domain"/>
    <property type="match status" value="1"/>
</dbReference>
<dbReference type="FunFam" id="3.30.565.10:FF:000037">
    <property type="entry name" value="Hybrid sensor histidine kinase/response regulator"/>
    <property type="match status" value="1"/>
</dbReference>
<dbReference type="InterPro" id="IPR013767">
    <property type="entry name" value="PAS_fold"/>
</dbReference>
<dbReference type="EC" id="2.7.13.3" evidence="2"/>
<dbReference type="InterPro" id="IPR003594">
    <property type="entry name" value="HATPase_dom"/>
</dbReference>
<proteinExistence type="predicted"/>
<accession>A0A0L6ZA21</accession>
<dbReference type="SMART" id="SM00388">
    <property type="entry name" value="HisKA"/>
    <property type="match status" value="1"/>
</dbReference>
<evidence type="ECO:0000256" key="5">
    <source>
        <dbReference type="ARBA" id="ARBA00022741"/>
    </source>
</evidence>